<feature type="active site" description="Proton acceptor" evidence="7">
    <location>
        <position position="20"/>
    </location>
</feature>
<feature type="binding site" evidence="7">
    <location>
        <begin position="19"/>
        <end position="25"/>
    </location>
    <ligand>
        <name>GTP</name>
        <dbReference type="ChEBI" id="CHEBI:37565"/>
    </ligand>
</feature>
<dbReference type="GO" id="GO:0005525">
    <property type="term" value="F:GTP binding"/>
    <property type="evidence" value="ECO:0007669"/>
    <property type="project" value="UniProtKB-UniRule"/>
</dbReference>
<dbReference type="GO" id="GO:0046040">
    <property type="term" value="P:IMP metabolic process"/>
    <property type="evidence" value="ECO:0007669"/>
    <property type="project" value="TreeGrafter"/>
</dbReference>
<dbReference type="GO" id="GO:0044208">
    <property type="term" value="P:'de novo' AMP biosynthetic process"/>
    <property type="evidence" value="ECO:0007669"/>
    <property type="project" value="UniProtKB-UniRule"/>
</dbReference>
<protein>
    <recommendedName>
        <fullName evidence="7">Adenylosuccinate synthetase</fullName>
        <shortName evidence="7">AMPSase</shortName>
        <shortName evidence="7">AdSS</shortName>
        <ecNumber evidence="7">6.3.4.4</ecNumber>
    </recommendedName>
    <alternativeName>
        <fullName evidence="7">IMP--aspartate ligase</fullName>
    </alternativeName>
</protein>
<evidence type="ECO:0000313" key="9">
    <source>
        <dbReference type="Proteomes" id="UP000071392"/>
    </source>
</evidence>
<keyword evidence="1 7" id="KW-0436">Ligase</keyword>
<name>A0A139SST7_9BACT</name>
<feature type="binding site" evidence="7">
    <location>
        <position position="364"/>
    </location>
    <ligand>
        <name>GTP</name>
        <dbReference type="ChEBI" id="CHEBI:37565"/>
    </ligand>
</feature>
<evidence type="ECO:0000256" key="5">
    <source>
        <dbReference type="ARBA" id="ARBA00022842"/>
    </source>
</evidence>
<evidence type="ECO:0000313" key="8">
    <source>
        <dbReference type="EMBL" id="KXU37626.1"/>
    </source>
</evidence>
<dbReference type="GO" id="GO:0004019">
    <property type="term" value="F:adenylosuccinate synthase activity"/>
    <property type="evidence" value="ECO:0007669"/>
    <property type="project" value="UniProtKB-UniRule"/>
</dbReference>
<comment type="subcellular location">
    <subcellularLocation>
        <location evidence="7">Cytoplasm</location>
    </subcellularLocation>
</comment>
<comment type="function">
    <text evidence="7">Plays an important role in the de novo pathway of purine nucleotide biosynthesis. Catalyzes the first committed step in the biosynthesis of AMP from IMP.</text>
</comment>
<feature type="binding site" evidence="7">
    <location>
        <begin position="488"/>
        <end position="490"/>
    </location>
    <ligand>
        <name>GTP</name>
        <dbReference type="ChEBI" id="CHEBI:37565"/>
    </ligand>
</feature>
<dbReference type="PANTHER" id="PTHR11846:SF0">
    <property type="entry name" value="ADENYLOSUCCINATE SYNTHETASE"/>
    <property type="match status" value="1"/>
</dbReference>
<comment type="caution">
    <text evidence="7">Lacks conserved residue(s) required for the propagation of feature annotation.</text>
</comment>
<dbReference type="InterPro" id="IPR042110">
    <property type="entry name" value="Adenylosuccinate_synth_dom2"/>
</dbReference>
<dbReference type="SUPFAM" id="SSF52540">
    <property type="entry name" value="P-loop containing nucleoside triphosphate hydrolases"/>
    <property type="match status" value="1"/>
</dbReference>
<feature type="binding site" evidence="7">
    <location>
        <begin position="358"/>
        <end position="364"/>
    </location>
    <ligand>
        <name>substrate</name>
    </ligand>
</feature>
<keyword evidence="7" id="KW-0963">Cytoplasm</keyword>
<feature type="binding site" evidence="7">
    <location>
        <begin position="390"/>
        <end position="392"/>
    </location>
    <ligand>
        <name>GTP</name>
        <dbReference type="ChEBI" id="CHEBI:37565"/>
    </ligand>
</feature>
<proteinExistence type="inferred from homology"/>
<dbReference type="UniPathway" id="UPA00075">
    <property type="reaction ID" value="UER00335"/>
</dbReference>
<feature type="binding site" description="in other chain" evidence="7">
    <location>
        <begin position="52"/>
        <end position="55"/>
    </location>
    <ligand>
        <name>IMP</name>
        <dbReference type="ChEBI" id="CHEBI:58053"/>
        <note>ligand shared between dimeric partners</note>
    </ligand>
</feature>
<evidence type="ECO:0000256" key="1">
    <source>
        <dbReference type="ARBA" id="ARBA00022598"/>
    </source>
</evidence>
<feature type="active site" description="Proton donor" evidence="7">
    <location>
        <position position="55"/>
    </location>
</feature>
<feature type="binding site" description="in other chain" evidence="7">
    <location>
        <position position="144"/>
    </location>
    <ligand>
        <name>IMP</name>
        <dbReference type="ChEBI" id="CHEBI:58053"/>
        <note>ligand shared between dimeric partners</note>
    </ligand>
</feature>
<keyword evidence="2 7" id="KW-0479">Metal-binding</keyword>
<comment type="cofactor">
    <cofactor evidence="7">
        <name>Mg(2+)</name>
        <dbReference type="ChEBI" id="CHEBI:18420"/>
    </cofactor>
    <text evidence="7">Binds 1 Mg(2+) ion per subunit.</text>
</comment>
<evidence type="ECO:0000256" key="7">
    <source>
        <dbReference type="HAMAP-Rule" id="MF_00011"/>
    </source>
</evidence>
<dbReference type="Gene3D" id="1.10.300.10">
    <property type="entry name" value="Adenylosuccinate Synthetase, subunit A, domain 2"/>
    <property type="match status" value="2"/>
</dbReference>
<dbReference type="InterPro" id="IPR001114">
    <property type="entry name" value="Adenylosuccinate_synthetase"/>
</dbReference>
<evidence type="ECO:0000256" key="4">
    <source>
        <dbReference type="ARBA" id="ARBA00022755"/>
    </source>
</evidence>
<dbReference type="InterPro" id="IPR027417">
    <property type="entry name" value="P-loop_NTPase"/>
</dbReference>
<comment type="caution">
    <text evidence="8">The sequence shown here is derived from an EMBL/GenBank/DDBJ whole genome shotgun (WGS) entry which is preliminary data.</text>
</comment>
<feature type="binding site" evidence="7">
    <location>
        <begin position="54"/>
        <end position="56"/>
    </location>
    <ligand>
        <name>GTP</name>
        <dbReference type="ChEBI" id="CHEBI:37565"/>
    </ligand>
</feature>
<dbReference type="PANTHER" id="PTHR11846">
    <property type="entry name" value="ADENYLOSUCCINATE SYNTHETASE"/>
    <property type="match status" value="1"/>
</dbReference>
<dbReference type="InterPro" id="IPR042109">
    <property type="entry name" value="Adenylosuccinate_synth_dom1"/>
</dbReference>
<feature type="binding site" description="in other chain" evidence="7">
    <location>
        <position position="362"/>
    </location>
    <ligand>
        <name>IMP</name>
        <dbReference type="ChEBI" id="CHEBI:58053"/>
        <note>ligand shared between dimeric partners</note>
    </ligand>
</feature>
<feature type="binding site" evidence="7">
    <location>
        <position position="54"/>
    </location>
    <ligand>
        <name>Mg(2+)</name>
        <dbReference type="ChEBI" id="CHEBI:18420"/>
    </ligand>
</feature>
<organism evidence="8 9">
    <name type="scientific">Cephaloticoccus capnophilus</name>
    <dbReference type="NCBI Taxonomy" id="1548208"/>
    <lineage>
        <taxon>Bacteria</taxon>
        <taxon>Pseudomonadati</taxon>
        <taxon>Verrucomicrobiota</taxon>
        <taxon>Opitutia</taxon>
        <taxon>Opitutales</taxon>
        <taxon>Opitutaceae</taxon>
        <taxon>Cephaloticoccus</taxon>
    </lineage>
</organism>
<keyword evidence="3 7" id="KW-0547">Nucleotide-binding</keyword>
<comment type="pathway">
    <text evidence="7">Purine metabolism; AMP biosynthesis via de novo pathway; AMP from IMP: step 1/2.</text>
</comment>
<evidence type="ECO:0000256" key="2">
    <source>
        <dbReference type="ARBA" id="ARBA00022723"/>
    </source>
</evidence>
<dbReference type="Proteomes" id="UP000071392">
    <property type="component" value="Unassembled WGS sequence"/>
</dbReference>
<dbReference type="EMBL" id="LSZP01000005">
    <property type="protein sequence ID" value="KXU37626.1"/>
    <property type="molecule type" value="Genomic_DNA"/>
</dbReference>
<keyword evidence="5 7" id="KW-0460">Magnesium</keyword>
<dbReference type="Gene3D" id="3.90.170.10">
    <property type="entry name" value="Adenylosuccinate Synthetase, subunit A, domain 3"/>
    <property type="match status" value="1"/>
</dbReference>
<keyword evidence="4 7" id="KW-0658">Purine biosynthesis</keyword>
<feature type="binding site" evidence="7">
    <location>
        <position position="20"/>
    </location>
    <ligand>
        <name>Mg(2+)</name>
        <dbReference type="ChEBI" id="CHEBI:18420"/>
    </ligand>
</feature>
<dbReference type="HAMAP" id="MF_00011">
    <property type="entry name" value="Adenylosucc_synth"/>
    <property type="match status" value="1"/>
</dbReference>
<dbReference type="Pfam" id="PF00709">
    <property type="entry name" value="Adenylsucc_synt"/>
    <property type="match status" value="2"/>
</dbReference>
<feature type="binding site" description="in other chain" evidence="7">
    <location>
        <begin position="20"/>
        <end position="23"/>
    </location>
    <ligand>
        <name>IMP</name>
        <dbReference type="ChEBI" id="CHEBI:58053"/>
        <note>ligand shared between dimeric partners</note>
    </ligand>
</feature>
<dbReference type="GO" id="GO:0005737">
    <property type="term" value="C:cytoplasm"/>
    <property type="evidence" value="ECO:0007669"/>
    <property type="project" value="UniProtKB-SubCell"/>
</dbReference>
<reference evidence="8 9" key="1">
    <citation type="submission" date="2016-02" db="EMBL/GenBank/DDBJ databases">
        <authorList>
            <person name="Wen L."/>
            <person name="He K."/>
            <person name="Yang H."/>
        </authorList>
    </citation>
    <scope>NUCLEOTIDE SEQUENCE [LARGE SCALE GENOMIC DNA]</scope>
    <source>
        <strain evidence="8 9">CV41</strain>
    </source>
</reference>
<dbReference type="Gene3D" id="3.40.440.10">
    <property type="entry name" value="Adenylosuccinate Synthetase, subunit A, domain 1"/>
    <property type="match status" value="2"/>
</dbReference>
<sequence length="510" mass="56215">MSSSLFSSRLIADVGISFGDEGKGRLIPEVADELRGTPAQVSVVLKVNGGANSGHTAGGIKLNLLPAGVVVPDVAHLCMGAGVVADPRKIWWEARPLEHKGYAILSRLRIDERTMVSDLSHRLLDLATEHYRTHTLGEEPRGSTGRGITPAYQEEVGQWQITYSDFLAGPNYFARKLAQRAQRALDTIRHVYRVDAASFAAFFDTLTAAETRANEEALALGLFTPDEFDFTRFRGTEAFTLKLDELTRVYWEAGTALAANIGEVRELILREQSAGRSVIGEFGQAYWLDKRHGYSPNVTASHTYVPEFFESAGIPLQALHTIAVAKAYDTKVGTHTFITQMDDAHPLAARLKKLEFGTSTGRQRMVGWYDAVEKGDALRYGGFADLMINKIDALTGADELLICTAYEDANGRRYAHVPRNEAIRKTLRPVYTRYPGWAEDISQVRHFAQLPANAQRYTAAMLRALIDVAYEGVARPADAALPRLRYLGVGPEPSQIIKDLPPTAELVKLA</sequence>
<dbReference type="STRING" id="1548208.AXK12_01415"/>
<keyword evidence="9" id="KW-1185">Reference proteome</keyword>
<dbReference type="OrthoDB" id="9807553at2"/>
<dbReference type="EC" id="6.3.4.4" evidence="7"/>
<dbReference type="AlphaFoldDB" id="A0A139SST7"/>
<evidence type="ECO:0000256" key="3">
    <source>
        <dbReference type="ARBA" id="ARBA00022741"/>
    </source>
</evidence>
<comment type="subunit">
    <text evidence="7">Homodimer.</text>
</comment>
<feature type="binding site" description="in other chain" evidence="7">
    <location>
        <position position="299"/>
    </location>
    <ligand>
        <name>IMP</name>
        <dbReference type="ChEBI" id="CHEBI:58053"/>
        <note>ligand shared between dimeric partners</note>
    </ligand>
</feature>
<keyword evidence="6 7" id="KW-0342">GTP-binding</keyword>
<dbReference type="InterPro" id="IPR042111">
    <property type="entry name" value="Adenylosuccinate_synth_dom3"/>
</dbReference>
<dbReference type="GO" id="GO:0000287">
    <property type="term" value="F:magnesium ion binding"/>
    <property type="evidence" value="ECO:0007669"/>
    <property type="project" value="UniProtKB-UniRule"/>
</dbReference>
<evidence type="ECO:0000256" key="6">
    <source>
        <dbReference type="ARBA" id="ARBA00023134"/>
    </source>
</evidence>
<feature type="binding site" description="in other chain" evidence="7">
    <location>
        <position position="284"/>
    </location>
    <ligand>
        <name>IMP</name>
        <dbReference type="ChEBI" id="CHEBI:58053"/>
        <note>ligand shared between dimeric partners</note>
    </ligand>
</feature>
<gene>
    <name evidence="7" type="primary">purA</name>
    <name evidence="8" type="ORF">AXK12_01415</name>
</gene>
<dbReference type="RefSeq" id="WP_068710878.1">
    <property type="nucleotide sequence ID" value="NZ_LSZP01000005.1"/>
</dbReference>
<dbReference type="SMART" id="SM00788">
    <property type="entry name" value="Adenylsucc_synt"/>
    <property type="match status" value="1"/>
</dbReference>
<comment type="similarity">
    <text evidence="7">Belongs to the adenylosuccinate synthetase family.</text>
</comment>
<accession>A0A139SST7</accession>
<comment type="catalytic activity">
    <reaction evidence="7">
        <text>IMP + L-aspartate + GTP = N(6)-(1,2-dicarboxyethyl)-AMP + GDP + phosphate + 2 H(+)</text>
        <dbReference type="Rhea" id="RHEA:15753"/>
        <dbReference type="ChEBI" id="CHEBI:15378"/>
        <dbReference type="ChEBI" id="CHEBI:29991"/>
        <dbReference type="ChEBI" id="CHEBI:37565"/>
        <dbReference type="ChEBI" id="CHEBI:43474"/>
        <dbReference type="ChEBI" id="CHEBI:57567"/>
        <dbReference type="ChEBI" id="CHEBI:58053"/>
        <dbReference type="ChEBI" id="CHEBI:58189"/>
        <dbReference type="EC" id="6.3.4.4"/>
    </reaction>
</comment>